<proteinExistence type="predicted"/>
<accession>A0A829DAA1</accession>
<evidence type="ECO:0000313" key="4">
    <source>
        <dbReference type="Proteomes" id="UP000012329"/>
    </source>
</evidence>
<organism evidence="3 4">
    <name type="scientific">Leptospira interrogans str. 2002000626</name>
    <dbReference type="NCBI Taxonomy" id="996803"/>
    <lineage>
        <taxon>Bacteria</taxon>
        <taxon>Pseudomonadati</taxon>
        <taxon>Spirochaetota</taxon>
        <taxon>Spirochaetia</taxon>
        <taxon>Leptospirales</taxon>
        <taxon>Leptospiraceae</taxon>
        <taxon>Leptospira</taxon>
    </lineage>
</organism>
<feature type="domain" description="Phage head morphogenesis" evidence="2">
    <location>
        <begin position="155"/>
        <end position="265"/>
    </location>
</feature>
<dbReference type="Proteomes" id="UP000012329">
    <property type="component" value="Unassembled WGS sequence"/>
</dbReference>
<evidence type="ECO:0000313" key="3">
    <source>
        <dbReference type="EMBL" id="EMY05341.1"/>
    </source>
</evidence>
<evidence type="ECO:0000259" key="2">
    <source>
        <dbReference type="Pfam" id="PF04233"/>
    </source>
</evidence>
<dbReference type="AlphaFoldDB" id="A0A829DAA1"/>
<feature type="coiled-coil region" evidence="1">
    <location>
        <begin position="34"/>
        <end position="61"/>
    </location>
</feature>
<dbReference type="Pfam" id="PF04233">
    <property type="entry name" value="Phage_Mu_F"/>
    <property type="match status" value="1"/>
</dbReference>
<protein>
    <submittedName>
        <fullName evidence="3">Phage protein F-like protein</fullName>
    </submittedName>
</protein>
<reference evidence="3 4" key="1">
    <citation type="submission" date="2013-02" db="EMBL/GenBank/DDBJ databases">
        <authorList>
            <person name="Harkins D.M."/>
            <person name="Durkin A.S."/>
            <person name="Brinkac L.M."/>
            <person name="Haft D.H."/>
            <person name="Selengut J.D."/>
            <person name="Sanka R."/>
            <person name="DePew J."/>
            <person name="Purushe J."/>
            <person name="Whelen A.C."/>
            <person name="Vinetz J.M."/>
            <person name="Sutton G.G."/>
            <person name="Nierman W.C."/>
            <person name="Fouts D.E."/>
        </authorList>
    </citation>
    <scope>NUCLEOTIDE SEQUENCE [LARGE SCALE GENOMIC DNA]</scope>
    <source>
        <strain evidence="3 4">2002000626</strain>
    </source>
</reference>
<dbReference type="EMBL" id="AFJL02000087">
    <property type="protein sequence ID" value="EMY05341.1"/>
    <property type="molecule type" value="Genomic_DNA"/>
</dbReference>
<dbReference type="InterPro" id="IPR006528">
    <property type="entry name" value="Phage_head_morphogenesis_dom"/>
</dbReference>
<evidence type="ECO:0000256" key="1">
    <source>
        <dbReference type="SAM" id="Coils"/>
    </source>
</evidence>
<keyword evidence="1" id="KW-0175">Coiled coil</keyword>
<gene>
    <name evidence="3" type="ORF">LEP1GSC029_3386</name>
</gene>
<sequence length="498" mass="57366">MYPIQLEQQYANFFLNDYDQFVKSFLSVLKGSIESNFSENLEAFKRNLNESERQKERYEYQFQLVKSWAIDKTNLAIAKKIEKKFGATVATKMLSNLTPTLSQSRQSKQDATDPVFPTIRITEATGEQIKSLVNEYVQTNLGLSRNIKDEYFAKTQNQIFQGIRQGSSFQTIVDDIVKTGGGVTRSKAEFWARDQMGRFFGTATMLHQTGAGIPGYVWRCTHFRTRDQHLKLDNTYHRWDKRPKILYGTKTCECHPGEDWNCRCWAEPSLGDEEGVKEWKDEWVAQTLDLTLNEANTSIQVENSLSRAQIVESIKSVNSVLNIQPKIERHKFKFLPIENSHPEFARASGFYEPSTGAIYIKPGIDNAQTQIIHEIFHKLDSEILFRAGYKGHQTADAAELMQAIRNTNSYRNLALAKPLNPSGLRDWSELSRESEWIARIFEQLIANETSNTKLKKQIQARADRFLKVRGYGIYLSQKELEIVLPLMRNFLEKTGLLR</sequence>
<name>A0A829DAA1_LEPIR</name>
<comment type="caution">
    <text evidence="3">The sequence shown here is derived from an EMBL/GenBank/DDBJ whole genome shotgun (WGS) entry which is preliminary data.</text>
</comment>